<keyword evidence="4" id="KW-1185">Reference proteome</keyword>
<feature type="region of interest" description="Disordered" evidence="1">
    <location>
        <begin position="106"/>
        <end position="129"/>
    </location>
</feature>
<evidence type="ECO:0000256" key="1">
    <source>
        <dbReference type="SAM" id="MobiDB-lite"/>
    </source>
</evidence>
<organism evidence="3 4">
    <name type="scientific">Polychaeton citri CBS 116435</name>
    <dbReference type="NCBI Taxonomy" id="1314669"/>
    <lineage>
        <taxon>Eukaryota</taxon>
        <taxon>Fungi</taxon>
        <taxon>Dikarya</taxon>
        <taxon>Ascomycota</taxon>
        <taxon>Pezizomycotina</taxon>
        <taxon>Dothideomycetes</taxon>
        <taxon>Dothideomycetidae</taxon>
        <taxon>Capnodiales</taxon>
        <taxon>Capnodiaceae</taxon>
        <taxon>Polychaeton</taxon>
    </lineage>
</organism>
<reference evidence="3" key="1">
    <citation type="journal article" date="2020" name="Stud. Mycol.">
        <title>101 Dothideomycetes genomes: a test case for predicting lifestyles and emergence of pathogens.</title>
        <authorList>
            <person name="Haridas S."/>
            <person name="Albert R."/>
            <person name="Binder M."/>
            <person name="Bloem J."/>
            <person name="Labutti K."/>
            <person name="Salamov A."/>
            <person name="Andreopoulos B."/>
            <person name="Baker S."/>
            <person name="Barry K."/>
            <person name="Bills G."/>
            <person name="Bluhm B."/>
            <person name="Cannon C."/>
            <person name="Castanera R."/>
            <person name="Culley D."/>
            <person name="Daum C."/>
            <person name="Ezra D."/>
            <person name="Gonzalez J."/>
            <person name="Henrissat B."/>
            <person name="Kuo A."/>
            <person name="Liang C."/>
            <person name="Lipzen A."/>
            <person name="Lutzoni F."/>
            <person name="Magnuson J."/>
            <person name="Mondo S."/>
            <person name="Nolan M."/>
            <person name="Ohm R."/>
            <person name="Pangilinan J."/>
            <person name="Park H.-J."/>
            <person name="Ramirez L."/>
            <person name="Alfaro M."/>
            <person name="Sun H."/>
            <person name="Tritt A."/>
            <person name="Yoshinaga Y."/>
            <person name="Zwiers L.-H."/>
            <person name="Turgeon B."/>
            <person name="Goodwin S."/>
            <person name="Spatafora J."/>
            <person name="Crous P."/>
            <person name="Grigoriev I."/>
        </authorList>
    </citation>
    <scope>NUCLEOTIDE SEQUENCE</scope>
    <source>
        <strain evidence="3">CBS 116435</strain>
    </source>
</reference>
<gene>
    <name evidence="3" type="ORF">K431DRAFT_85373</name>
</gene>
<evidence type="ECO:0008006" key="5">
    <source>
        <dbReference type="Google" id="ProtNLM"/>
    </source>
</evidence>
<comment type="caution">
    <text evidence="3">The sequence shown here is derived from an EMBL/GenBank/DDBJ whole genome shotgun (WGS) entry which is preliminary data.</text>
</comment>
<evidence type="ECO:0000313" key="4">
    <source>
        <dbReference type="Proteomes" id="UP000799441"/>
    </source>
</evidence>
<keyword evidence="2" id="KW-0732">Signal</keyword>
<feature type="signal peptide" evidence="2">
    <location>
        <begin position="1"/>
        <end position="17"/>
    </location>
</feature>
<evidence type="ECO:0000256" key="2">
    <source>
        <dbReference type="SAM" id="SignalP"/>
    </source>
</evidence>
<dbReference type="EMBL" id="MU003795">
    <property type="protein sequence ID" value="KAF2720895.1"/>
    <property type="molecule type" value="Genomic_DNA"/>
</dbReference>
<accession>A0A9P4Q7F8</accession>
<proteinExistence type="predicted"/>
<dbReference type="Proteomes" id="UP000799441">
    <property type="component" value="Unassembled WGS sequence"/>
</dbReference>
<evidence type="ECO:0000313" key="3">
    <source>
        <dbReference type="EMBL" id="KAF2720895.1"/>
    </source>
</evidence>
<protein>
    <recommendedName>
        <fullName evidence="5">Secreted protein</fullName>
    </recommendedName>
</protein>
<name>A0A9P4Q7F8_9PEZI</name>
<dbReference type="AlphaFoldDB" id="A0A9P4Q7F8"/>
<sequence>MGLALWLLPPLQPIASGWTRQCDHAEEGPNPPCQHVLWICFLSGKQTTTQTIAGGKFADDNTDIFTALPNGLSSQSFPNIAAHASDSGFDGLFPVRLGHVCPRQQNAHAYQRQHPSRRPDGPWPTSRHHDDTAIAKVASTHEPNKQRCRC</sequence>
<feature type="chain" id="PRO_5040404277" description="Secreted protein" evidence="2">
    <location>
        <begin position="18"/>
        <end position="150"/>
    </location>
</feature>